<comment type="caution">
    <text evidence="3">The sequence shown here is derived from an EMBL/GenBank/DDBJ whole genome shotgun (WGS) entry which is preliminary data.</text>
</comment>
<dbReference type="InterPro" id="IPR029058">
    <property type="entry name" value="AB_hydrolase_fold"/>
</dbReference>
<dbReference type="Pfam" id="PF20434">
    <property type="entry name" value="BD-FAE"/>
    <property type="match status" value="1"/>
</dbReference>
<evidence type="ECO:0000313" key="4">
    <source>
        <dbReference type="Proteomes" id="UP000092484"/>
    </source>
</evidence>
<evidence type="ECO:0000259" key="2">
    <source>
        <dbReference type="Pfam" id="PF20434"/>
    </source>
</evidence>
<keyword evidence="4" id="KW-1185">Reference proteome</keyword>
<dbReference type="RefSeq" id="WP_068862244.1">
    <property type="nucleotide sequence ID" value="NZ_LZYB01000001.1"/>
</dbReference>
<gene>
    <name evidence="3" type="ORF">I603_0545</name>
</gene>
<keyword evidence="1" id="KW-0732">Signal</keyword>
<dbReference type="Proteomes" id="UP000092484">
    <property type="component" value="Unassembled WGS sequence"/>
</dbReference>
<protein>
    <submittedName>
        <fullName evidence="3">Dienelactone hydrolase</fullName>
    </submittedName>
</protein>
<dbReference type="InterPro" id="IPR049492">
    <property type="entry name" value="BD-FAE-like_dom"/>
</dbReference>
<dbReference type="Gene3D" id="3.40.50.1820">
    <property type="entry name" value="alpha/beta hydrolase"/>
    <property type="match status" value="1"/>
</dbReference>
<feature type="signal peptide" evidence="1">
    <location>
        <begin position="1"/>
        <end position="43"/>
    </location>
</feature>
<feature type="domain" description="BD-FAE-like" evidence="2">
    <location>
        <begin position="95"/>
        <end position="259"/>
    </location>
</feature>
<dbReference type="GO" id="GO:0016787">
    <property type="term" value="F:hydrolase activity"/>
    <property type="evidence" value="ECO:0007669"/>
    <property type="project" value="UniProtKB-KW"/>
</dbReference>
<feature type="chain" id="PRO_5008355071" evidence="1">
    <location>
        <begin position="44"/>
        <end position="328"/>
    </location>
</feature>
<sequence length="328" mass="33756">MPSSQSVTISPAHPRATGAVAGKGGWVLLPAFLLAAACTPATAALEEAPEAVQPNHSTYGTDASLAASQPDAILRYADHPRGFAELRMPQGTKEGAGLFPLAVIYHGGCWKTGIASQAYMAPLATRWQQQGIATLNVDYREVGDGGGWPGSFSDWAASEKLIDEIAGQHPIDRARVTLVGHSAGGLPALWLASEQGADGPVGARQALKARAAIILDGPGDVGAERAAFDALCQFSAVAPFMGSSPAGNPARYAAISPAAHPPRLDEVLFVQARLPAPSIPTLTRLSAGGATVTVRENPGASHFAIITPGNPVYQAKEAAMLAVLKSGH</sequence>
<organism evidence="3 4">
    <name type="scientific">Erythrobacter dokdonensis DSW-74</name>
    <dbReference type="NCBI Taxonomy" id="1300349"/>
    <lineage>
        <taxon>Bacteria</taxon>
        <taxon>Pseudomonadati</taxon>
        <taxon>Pseudomonadota</taxon>
        <taxon>Alphaproteobacteria</taxon>
        <taxon>Sphingomonadales</taxon>
        <taxon>Erythrobacteraceae</taxon>
        <taxon>Erythrobacter/Porphyrobacter group</taxon>
        <taxon>Erythrobacter</taxon>
    </lineage>
</organism>
<name>A0A1A7BIW5_9SPHN</name>
<dbReference type="SUPFAM" id="SSF53474">
    <property type="entry name" value="alpha/beta-Hydrolases"/>
    <property type="match status" value="1"/>
</dbReference>
<accession>A0A1A7BIW5</accession>
<dbReference type="EMBL" id="LZYB01000001">
    <property type="protein sequence ID" value="OBV12414.1"/>
    <property type="molecule type" value="Genomic_DNA"/>
</dbReference>
<reference evidence="3 4" key="1">
    <citation type="submission" date="2016-06" db="EMBL/GenBank/DDBJ databases">
        <title>Genome sequence of Porphyrobacter dokdonensis DSW-74.</title>
        <authorList>
            <person name="Kim J.F."/>
            <person name="Song J.Y."/>
        </authorList>
    </citation>
    <scope>NUCLEOTIDE SEQUENCE [LARGE SCALE GENOMIC DNA]</scope>
    <source>
        <strain evidence="3 4">DSW-74</strain>
    </source>
</reference>
<evidence type="ECO:0000313" key="3">
    <source>
        <dbReference type="EMBL" id="OBV12414.1"/>
    </source>
</evidence>
<dbReference type="AlphaFoldDB" id="A0A1A7BIW5"/>
<keyword evidence="3" id="KW-0378">Hydrolase</keyword>
<evidence type="ECO:0000256" key="1">
    <source>
        <dbReference type="SAM" id="SignalP"/>
    </source>
</evidence>
<proteinExistence type="predicted"/>